<keyword evidence="5" id="KW-1133">Transmembrane helix</keyword>
<dbReference type="EMBL" id="JBBWWQ010000013">
    <property type="protein sequence ID" value="KAK8933312.1"/>
    <property type="molecule type" value="Genomic_DNA"/>
</dbReference>
<dbReference type="GO" id="GO:1990538">
    <property type="term" value="F:xylan O-acetyltransferase activity"/>
    <property type="evidence" value="ECO:0007669"/>
    <property type="project" value="UniProtKB-ARBA"/>
</dbReference>
<dbReference type="Proteomes" id="UP001418222">
    <property type="component" value="Unassembled WGS sequence"/>
</dbReference>
<feature type="compositionally biased region" description="Polar residues" evidence="8">
    <location>
        <begin position="291"/>
        <end position="303"/>
    </location>
</feature>
<gene>
    <name evidence="12" type="ORF">KSP39_PZI015772</name>
</gene>
<keyword evidence="9" id="KW-0732">Signal</keyword>
<protein>
    <recommendedName>
        <fullName evidence="14">Trichome birefringence-like N-terminal domain-containing protein</fullName>
    </recommendedName>
</protein>
<reference evidence="12 13" key="1">
    <citation type="journal article" date="2022" name="Nat. Plants">
        <title>Genomes of leafy and leafless Platanthera orchids illuminate the evolution of mycoheterotrophy.</title>
        <authorList>
            <person name="Li M.H."/>
            <person name="Liu K.W."/>
            <person name="Li Z."/>
            <person name="Lu H.C."/>
            <person name="Ye Q.L."/>
            <person name="Zhang D."/>
            <person name="Wang J.Y."/>
            <person name="Li Y.F."/>
            <person name="Zhong Z.M."/>
            <person name="Liu X."/>
            <person name="Yu X."/>
            <person name="Liu D.K."/>
            <person name="Tu X.D."/>
            <person name="Liu B."/>
            <person name="Hao Y."/>
            <person name="Liao X.Y."/>
            <person name="Jiang Y.T."/>
            <person name="Sun W.H."/>
            <person name="Chen J."/>
            <person name="Chen Y.Q."/>
            <person name="Ai Y."/>
            <person name="Zhai J.W."/>
            <person name="Wu S.S."/>
            <person name="Zhou Z."/>
            <person name="Hsiao Y.Y."/>
            <person name="Wu W.L."/>
            <person name="Chen Y.Y."/>
            <person name="Lin Y.F."/>
            <person name="Hsu J.L."/>
            <person name="Li C.Y."/>
            <person name="Wang Z.W."/>
            <person name="Zhao X."/>
            <person name="Zhong W.Y."/>
            <person name="Ma X.K."/>
            <person name="Ma L."/>
            <person name="Huang J."/>
            <person name="Chen G.Z."/>
            <person name="Huang M.Z."/>
            <person name="Huang L."/>
            <person name="Peng D.H."/>
            <person name="Luo Y.B."/>
            <person name="Zou S.Q."/>
            <person name="Chen S.P."/>
            <person name="Lan S."/>
            <person name="Tsai W.C."/>
            <person name="Van de Peer Y."/>
            <person name="Liu Z.J."/>
        </authorList>
    </citation>
    <scope>NUCLEOTIDE SEQUENCE [LARGE SCALE GENOMIC DNA]</scope>
    <source>
        <strain evidence="12">Lor287</strain>
    </source>
</reference>
<feature type="chain" id="PRO_5042908286" description="Trichome birefringence-like N-terminal domain-containing protein" evidence="9">
    <location>
        <begin position="29"/>
        <end position="374"/>
    </location>
</feature>
<feature type="signal peptide" evidence="9">
    <location>
        <begin position="1"/>
        <end position="28"/>
    </location>
</feature>
<feature type="domain" description="Trichome birefringence-like C-terminal" evidence="10">
    <location>
        <begin position="104"/>
        <end position="370"/>
    </location>
</feature>
<dbReference type="Pfam" id="PF14416">
    <property type="entry name" value="PMR5N"/>
    <property type="match status" value="1"/>
</dbReference>
<accession>A0AAP0B8L3</accession>
<dbReference type="InterPro" id="IPR026057">
    <property type="entry name" value="TBL_C"/>
</dbReference>
<dbReference type="PANTHER" id="PTHR32285:SF42">
    <property type="entry name" value="PROTEIN TRICHOME BIREFRINGENCE-LIKE 37"/>
    <property type="match status" value="1"/>
</dbReference>
<evidence type="ECO:0000256" key="5">
    <source>
        <dbReference type="ARBA" id="ARBA00022989"/>
    </source>
</evidence>
<comment type="subcellular location">
    <subcellularLocation>
        <location evidence="1">Golgi apparatus membrane</location>
        <topology evidence="1">Single-pass type II membrane protein</topology>
    </subcellularLocation>
</comment>
<keyword evidence="13" id="KW-1185">Reference proteome</keyword>
<comment type="caution">
    <text evidence="12">The sequence shown here is derived from an EMBL/GenBank/DDBJ whole genome shotgun (WGS) entry which is preliminary data.</text>
</comment>
<comment type="similarity">
    <text evidence="2">Belongs to the PC-esterase family. TBL subfamily.</text>
</comment>
<dbReference type="GO" id="GO:0000139">
    <property type="term" value="C:Golgi membrane"/>
    <property type="evidence" value="ECO:0007669"/>
    <property type="project" value="UniProtKB-SubCell"/>
</dbReference>
<keyword evidence="6" id="KW-0333">Golgi apparatus</keyword>
<dbReference type="InterPro" id="IPR025846">
    <property type="entry name" value="TBL_N"/>
</dbReference>
<organism evidence="12 13">
    <name type="scientific">Platanthera zijinensis</name>
    <dbReference type="NCBI Taxonomy" id="2320716"/>
    <lineage>
        <taxon>Eukaryota</taxon>
        <taxon>Viridiplantae</taxon>
        <taxon>Streptophyta</taxon>
        <taxon>Embryophyta</taxon>
        <taxon>Tracheophyta</taxon>
        <taxon>Spermatophyta</taxon>
        <taxon>Magnoliopsida</taxon>
        <taxon>Liliopsida</taxon>
        <taxon>Asparagales</taxon>
        <taxon>Orchidaceae</taxon>
        <taxon>Orchidoideae</taxon>
        <taxon>Orchideae</taxon>
        <taxon>Orchidinae</taxon>
        <taxon>Platanthera</taxon>
    </lineage>
</organism>
<name>A0AAP0B8L3_9ASPA</name>
<evidence type="ECO:0000313" key="13">
    <source>
        <dbReference type="Proteomes" id="UP001418222"/>
    </source>
</evidence>
<dbReference type="InterPro" id="IPR029962">
    <property type="entry name" value="TBL"/>
</dbReference>
<evidence type="ECO:0000256" key="7">
    <source>
        <dbReference type="ARBA" id="ARBA00023136"/>
    </source>
</evidence>
<dbReference type="Pfam" id="PF13839">
    <property type="entry name" value="PC-Esterase"/>
    <property type="match status" value="1"/>
</dbReference>
<evidence type="ECO:0000256" key="3">
    <source>
        <dbReference type="ARBA" id="ARBA00022692"/>
    </source>
</evidence>
<evidence type="ECO:0000256" key="9">
    <source>
        <dbReference type="SAM" id="SignalP"/>
    </source>
</evidence>
<feature type="region of interest" description="Disordered" evidence="8">
    <location>
        <begin position="283"/>
        <end position="303"/>
    </location>
</feature>
<evidence type="ECO:0008006" key="14">
    <source>
        <dbReference type="Google" id="ProtNLM"/>
    </source>
</evidence>
<evidence type="ECO:0000256" key="2">
    <source>
        <dbReference type="ARBA" id="ARBA00007727"/>
    </source>
</evidence>
<keyword evidence="7" id="KW-0472">Membrane</keyword>
<evidence type="ECO:0000313" key="12">
    <source>
        <dbReference type="EMBL" id="KAK8933312.1"/>
    </source>
</evidence>
<evidence type="ECO:0000256" key="4">
    <source>
        <dbReference type="ARBA" id="ARBA00022968"/>
    </source>
</evidence>
<keyword evidence="3" id="KW-0812">Transmembrane</keyword>
<dbReference type="PANTHER" id="PTHR32285">
    <property type="entry name" value="PROTEIN TRICHOME BIREFRINGENCE-LIKE 9-RELATED"/>
    <property type="match status" value="1"/>
</dbReference>
<proteinExistence type="inferred from homology"/>
<sequence length="374" mass="41643">MGAKPPLISFNSLLILLASLLPLLRCAAQSDAAPLSGGRPKPAPVKASGISCDFFRGSWIYDEFYPLYDSANCPFIDSEFNCQKYGRPDKLYLKYRWRPSGCELPRFDGGDLLRRWRGKKIMFVGDSISYNQWQSLLCMLHASVPAGSNISAEKKDPLSTISFEDYDVSVAYYRTTYLVDIVTESIGRVLKLNSLSGGSVWLGADVLIFNTWHWWIHMGAASQGWDYIQDGDKILKDMDRLEAFSKGLTTWAKWVDSSIDTSSQNVFFQGISPTHYHGKDWGEPGAKDCSKQTQPLTGSSYPGDSLPQQGVVKNVLSSVTKPVYLLDITLLSQLRKDAHPSLFSGGHPEMDCSHWCVAGLPDTWNQILYAAVNP</sequence>
<evidence type="ECO:0000259" key="10">
    <source>
        <dbReference type="Pfam" id="PF13839"/>
    </source>
</evidence>
<evidence type="ECO:0000256" key="8">
    <source>
        <dbReference type="SAM" id="MobiDB-lite"/>
    </source>
</evidence>
<evidence type="ECO:0000256" key="6">
    <source>
        <dbReference type="ARBA" id="ARBA00023034"/>
    </source>
</evidence>
<dbReference type="AlphaFoldDB" id="A0AAP0B8L3"/>
<keyword evidence="4" id="KW-0735">Signal-anchor</keyword>
<evidence type="ECO:0000259" key="11">
    <source>
        <dbReference type="Pfam" id="PF14416"/>
    </source>
</evidence>
<evidence type="ECO:0000256" key="1">
    <source>
        <dbReference type="ARBA" id="ARBA00004323"/>
    </source>
</evidence>
<feature type="domain" description="Trichome birefringence-like N-terminal" evidence="11">
    <location>
        <begin position="51"/>
        <end position="103"/>
    </location>
</feature>